<sequence>MRAKELVGKHYPAKTQVPLDVQEDQMEKDKGQDQDGEINADITSSLSDDTGIRSMSKKRKVCEDVLLSPIKENARRAHTGIMNTVAKLITDLHDASPIHASASKPSWKKMARTTKVKYQPSTLELVQAFDMVAEGRGLELDSGQQHDGDKGVPAVPLDRE</sequence>
<evidence type="ECO:0000256" key="1">
    <source>
        <dbReference type="SAM" id="MobiDB-lite"/>
    </source>
</evidence>
<dbReference type="EMBL" id="JAKUCV010007146">
    <property type="protein sequence ID" value="KAJ4824577.1"/>
    <property type="molecule type" value="Genomic_DNA"/>
</dbReference>
<feature type="region of interest" description="Disordered" evidence="1">
    <location>
        <begin position="1"/>
        <end position="55"/>
    </location>
</feature>
<keyword evidence="3" id="KW-1185">Reference proteome</keyword>
<name>A0A9Q0F4L0_9ROSI</name>
<evidence type="ECO:0000313" key="2">
    <source>
        <dbReference type="EMBL" id="KAJ4824577.1"/>
    </source>
</evidence>
<feature type="region of interest" description="Disordered" evidence="1">
    <location>
        <begin position="137"/>
        <end position="160"/>
    </location>
</feature>
<reference evidence="2" key="2">
    <citation type="journal article" date="2023" name="Plants (Basel)">
        <title>Annotation of the Turnera subulata (Passifloraceae) Draft Genome Reveals the S-Locus Evolved after the Divergence of Turneroideae from Passifloroideae in a Stepwise Manner.</title>
        <authorList>
            <person name="Henning P.M."/>
            <person name="Roalson E.H."/>
            <person name="Mir W."/>
            <person name="McCubbin A.G."/>
            <person name="Shore J.S."/>
        </authorList>
    </citation>
    <scope>NUCLEOTIDE SEQUENCE</scope>
    <source>
        <strain evidence="2">F60SS</strain>
    </source>
</reference>
<comment type="caution">
    <text evidence="2">The sequence shown here is derived from an EMBL/GenBank/DDBJ whole genome shotgun (WGS) entry which is preliminary data.</text>
</comment>
<dbReference type="Proteomes" id="UP001141552">
    <property type="component" value="Unassembled WGS sequence"/>
</dbReference>
<organism evidence="2 3">
    <name type="scientific">Turnera subulata</name>
    <dbReference type="NCBI Taxonomy" id="218843"/>
    <lineage>
        <taxon>Eukaryota</taxon>
        <taxon>Viridiplantae</taxon>
        <taxon>Streptophyta</taxon>
        <taxon>Embryophyta</taxon>
        <taxon>Tracheophyta</taxon>
        <taxon>Spermatophyta</taxon>
        <taxon>Magnoliopsida</taxon>
        <taxon>eudicotyledons</taxon>
        <taxon>Gunneridae</taxon>
        <taxon>Pentapetalae</taxon>
        <taxon>rosids</taxon>
        <taxon>fabids</taxon>
        <taxon>Malpighiales</taxon>
        <taxon>Passifloraceae</taxon>
        <taxon>Turnera</taxon>
    </lineage>
</organism>
<accession>A0A9Q0F4L0</accession>
<proteinExistence type="predicted"/>
<evidence type="ECO:0000313" key="3">
    <source>
        <dbReference type="Proteomes" id="UP001141552"/>
    </source>
</evidence>
<dbReference type="AlphaFoldDB" id="A0A9Q0F4L0"/>
<feature type="compositionally biased region" description="Basic and acidic residues" evidence="1">
    <location>
        <begin position="137"/>
        <end position="150"/>
    </location>
</feature>
<protein>
    <submittedName>
        <fullName evidence="2">Uncharacterized protein</fullName>
    </submittedName>
</protein>
<reference evidence="2" key="1">
    <citation type="submission" date="2022-02" db="EMBL/GenBank/DDBJ databases">
        <authorList>
            <person name="Henning P.M."/>
            <person name="McCubbin A.G."/>
            <person name="Shore J.S."/>
        </authorList>
    </citation>
    <scope>NUCLEOTIDE SEQUENCE</scope>
    <source>
        <strain evidence="2">F60SS</strain>
        <tissue evidence="2">Leaves</tissue>
    </source>
</reference>
<gene>
    <name evidence="2" type="ORF">Tsubulata_044953</name>
</gene>